<evidence type="ECO:0000256" key="1">
    <source>
        <dbReference type="ARBA" id="ARBA00022485"/>
    </source>
</evidence>
<organism evidence="10 11">
    <name type="scientific">Desulfuromusa kysingii</name>
    <dbReference type="NCBI Taxonomy" id="37625"/>
    <lineage>
        <taxon>Bacteria</taxon>
        <taxon>Pseudomonadati</taxon>
        <taxon>Thermodesulfobacteriota</taxon>
        <taxon>Desulfuromonadia</taxon>
        <taxon>Desulfuromonadales</taxon>
        <taxon>Geopsychrobacteraceae</taxon>
        <taxon>Desulfuromusa</taxon>
    </lineage>
</organism>
<dbReference type="GO" id="GO:0008616">
    <property type="term" value="P:tRNA queuosine(34) biosynthetic process"/>
    <property type="evidence" value="ECO:0007669"/>
    <property type="project" value="UniProtKB-KW"/>
</dbReference>
<dbReference type="PROSITE" id="PS00198">
    <property type="entry name" value="4FE4S_FER_1"/>
    <property type="match status" value="1"/>
</dbReference>
<evidence type="ECO:0000256" key="7">
    <source>
        <dbReference type="ARBA" id="ARBA00023004"/>
    </source>
</evidence>
<gene>
    <name evidence="10" type="ORF">SAMN05660420_02421</name>
</gene>
<keyword evidence="1" id="KW-0004">4Fe-4S</keyword>
<dbReference type="PANTHER" id="PTHR30002">
    <property type="entry name" value="EPOXYQUEUOSINE REDUCTASE"/>
    <property type="match status" value="1"/>
</dbReference>
<keyword evidence="6" id="KW-0560">Oxidoreductase</keyword>
<evidence type="ECO:0000256" key="6">
    <source>
        <dbReference type="ARBA" id="ARBA00023002"/>
    </source>
</evidence>
<evidence type="ECO:0000313" key="10">
    <source>
        <dbReference type="EMBL" id="SEA55157.1"/>
    </source>
</evidence>
<keyword evidence="7" id="KW-0408">Iron</keyword>
<dbReference type="InterPro" id="IPR013542">
    <property type="entry name" value="QueG_DUF1730"/>
</dbReference>
<dbReference type="PROSITE" id="PS51379">
    <property type="entry name" value="4FE4S_FER_2"/>
    <property type="match status" value="1"/>
</dbReference>
<evidence type="ECO:0000256" key="8">
    <source>
        <dbReference type="ARBA" id="ARBA00023014"/>
    </source>
</evidence>
<keyword evidence="11" id="KW-1185">Reference proteome</keyword>
<dbReference type="STRING" id="37625.SAMN05660420_02421"/>
<feature type="domain" description="4Fe-4S ferredoxin-type" evidence="9">
    <location>
        <begin position="189"/>
        <end position="221"/>
    </location>
</feature>
<sequence>MNPNNFREWLTQAGREIGAHSVACLRMDNPRLRRTIADNNIQVSAWLQNEMHGEMEYLERMFPEKSNPWNTYPFAKSVIVLSFNNLWGDPAAKHPFPEPAKDALLGYISAYAREDDYHFIGQAMLSKLTSMLGENIRAAATVDTAAVYERLFATVAGLGVVGGNSLLRVSGSGNTRVFIGCLFVDIELPEVIHEAQMPFACATCHACVKNCPTGAIQVDQPIDARKCISYLTIEKRGPLSQAEGRSIGRWLFGCDGCTLACPPRPKTDMRIPIDLEWLLQSSAAEIRRTIKGNATAYAGVTQLRRNAVVILKNMETRRAQEVLRWTRENSGSELIRQQIDLW</sequence>
<keyword evidence="4" id="KW-0479">Metal-binding</keyword>
<name>A0A1H4C497_9BACT</name>
<dbReference type="Pfam" id="PF13484">
    <property type="entry name" value="Fer4_16"/>
    <property type="match status" value="1"/>
</dbReference>
<evidence type="ECO:0000256" key="4">
    <source>
        <dbReference type="ARBA" id="ARBA00022723"/>
    </source>
</evidence>
<reference evidence="10 11" key="1">
    <citation type="submission" date="2016-10" db="EMBL/GenBank/DDBJ databases">
        <authorList>
            <person name="de Groot N.N."/>
        </authorList>
    </citation>
    <scope>NUCLEOTIDE SEQUENCE [LARGE SCALE GENOMIC DNA]</scope>
    <source>
        <strain evidence="10 11">DSM 7343</strain>
    </source>
</reference>
<keyword evidence="2" id="KW-0963">Cytoplasm</keyword>
<evidence type="ECO:0000256" key="2">
    <source>
        <dbReference type="ARBA" id="ARBA00022490"/>
    </source>
</evidence>
<evidence type="ECO:0000259" key="9">
    <source>
        <dbReference type="PROSITE" id="PS51379"/>
    </source>
</evidence>
<dbReference type="SUPFAM" id="SSF46548">
    <property type="entry name" value="alpha-helical ferredoxin"/>
    <property type="match status" value="1"/>
</dbReference>
<keyword evidence="3" id="KW-0819">tRNA processing</keyword>
<evidence type="ECO:0000313" key="11">
    <source>
        <dbReference type="Proteomes" id="UP000199409"/>
    </source>
</evidence>
<dbReference type="RefSeq" id="WP_092348828.1">
    <property type="nucleotide sequence ID" value="NZ_FNQN01000007.1"/>
</dbReference>
<dbReference type="Proteomes" id="UP000199409">
    <property type="component" value="Unassembled WGS sequence"/>
</dbReference>
<dbReference type="Gene3D" id="3.30.70.20">
    <property type="match status" value="1"/>
</dbReference>
<proteinExistence type="predicted"/>
<keyword evidence="5" id="KW-0671">Queuosine biosynthesis</keyword>
<keyword evidence="8" id="KW-0411">Iron-sulfur</keyword>
<evidence type="ECO:0000256" key="3">
    <source>
        <dbReference type="ARBA" id="ARBA00022694"/>
    </source>
</evidence>
<dbReference type="GO" id="GO:0046872">
    <property type="term" value="F:metal ion binding"/>
    <property type="evidence" value="ECO:0007669"/>
    <property type="project" value="UniProtKB-KW"/>
</dbReference>
<dbReference type="EMBL" id="FNQN01000007">
    <property type="protein sequence ID" value="SEA55157.1"/>
    <property type="molecule type" value="Genomic_DNA"/>
</dbReference>
<dbReference type="InterPro" id="IPR017896">
    <property type="entry name" value="4Fe4S_Fe-S-bd"/>
</dbReference>
<evidence type="ECO:0000256" key="5">
    <source>
        <dbReference type="ARBA" id="ARBA00022785"/>
    </source>
</evidence>
<dbReference type="AlphaFoldDB" id="A0A1H4C497"/>
<protein>
    <submittedName>
        <fullName evidence="10">Epoxyqueuosine reductase</fullName>
    </submittedName>
</protein>
<dbReference type="GO" id="GO:0052693">
    <property type="term" value="F:epoxyqueuosine reductase activity"/>
    <property type="evidence" value="ECO:0007669"/>
    <property type="project" value="TreeGrafter"/>
</dbReference>
<dbReference type="InterPro" id="IPR017900">
    <property type="entry name" value="4Fe4S_Fe_S_CS"/>
</dbReference>
<accession>A0A1H4C497</accession>
<dbReference type="InterPro" id="IPR004453">
    <property type="entry name" value="QueG"/>
</dbReference>
<dbReference type="Pfam" id="PF08331">
    <property type="entry name" value="QueG_DUF1730"/>
    <property type="match status" value="1"/>
</dbReference>
<dbReference type="GO" id="GO:0051539">
    <property type="term" value="F:4 iron, 4 sulfur cluster binding"/>
    <property type="evidence" value="ECO:0007669"/>
    <property type="project" value="UniProtKB-KW"/>
</dbReference>
<dbReference type="PANTHER" id="PTHR30002:SF4">
    <property type="entry name" value="EPOXYQUEUOSINE REDUCTASE"/>
    <property type="match status" value="1"/>
</dbReference>
<dbReference type="OrthoDB" id="9784571at2"/>